<dbReference type="EMBL" id="BAAAZA010000029">
    <property type="protein sequence ID" value="GAA3892623.1"/>
    <property type="molecule type" value="Genomic_DNA"/>
</dbReference>
<reference evidence="3" key="1">
    <citation type="journal article" date="2019" name="Int. J. Syst. Evol. Microbiol.">
        <title>The Global Catalogue of Microorganisms (GCM) 10K type strain sequencing project: providing services to taxonomists for standard genome sequencing and annotation.</title>
        <authorList>
            <consortium name="The Broad Institute Genomics Platform"/>
            <consortium name="The Broad Institute Genome Sequencing Center for Infectious Disease"/>
            <person name="Wu L."/>
            <person name="Ma J."/>
        </authorList>
    </citation>
    <scope>NUCLEOTIDE SEQUENCE [LARGE SCALE GENOMIC DNA]</scope>
    <source>
        <strain evidence="3">JCM 16578</strain>
    </source>
</reference>
<accession>A0ABP7L0J2</accession>
<feature type="region of interest" description="Disordered" evidence="1">
    <location>
        <begin position="1"/>
        <end position="21"/>
    </location>
</feature>
<comment type="caution">
    <text evidence="2">The sequence shown here is derived from an EMBL/GenBank/DDBJ whole genome shotgun (WGS) entry which is preliminary data.</text>
</comment>
<protein>
    <submittedName>
        <fullName evidence="2">Uncharacterized protein</fullName>
    </submittedName>
</protein>
<sequence>MLQASALPAAPRASAAVADATPRMRTVRAVREDMDTIALRGMRNCGGFQGLLLQQQQSQETHRSIRGG</sequence>
<evidence type="ECO:0000313" key="2">
    <source>
        <dbReference type="EMBL" id="GAA3892623.1"/>
    </source>
</evidence>
<dbReference type="Proteomes" id="UP001501563">
    <property type="component" value="Unassembled WGS sequence"/>
</dbReference>
<evidence type="ECO:0000256" key="1">
    <source>
        <dbReference type="SAM" id="MobiDB-lite"/>
    </source>
</evidence>
<feature type="compositionally biased region" description="Low complexity" evidence="1">
    <location>
        <begin position="1"/>
        <end position="20"/>
    </location>
</feature>
<name>A0ABP7L0J2_9ACTN</name>
<gene>
    <name evidence="2" type="ORF">GCM10022207_70460</name>
</gene>
<keyword evidence="3" id="KW-1185">Reference proteome</keyword>
<evidence type="ECO:0000313" key="3">
    <source>
        <dbReference type="Proteomes" id="UP001501563"/>
    </source>
</evidence>
<proteinExistence type="predicted"/>
<organism evidence="2 3">
    <name type="scientific">Streptomyces lannensis</name>
    <dbReference type="NCBI Taxonomy" id="766498"/>
    <lineage>
        <taxon>Bacteria</taxon>
        <taxon>Bacillati</taxon>
        <taxon>Actinomycetota</taxon>
        <taxon>Actinomycetes</taxon>
        <taxon>Kitasatosporales</taxon>
        <taxon>Streptomycetaceae</taxon>
        <taxon>Streptomyces</taxon>
    </lineage>
</organism>